<dbReference type="GO" id="GO:0030599">
    <property type="term" value="F:pectinesterase activity"/>
    <property type="evidence" value="ECO:0007669"/>
    <property type="project" value="UniProtKB-UniRule"/>
</dbReference>
<keyword evidence="3 5" id="KW-0063">Aspartyl esterase</keyword>
<dbReference type="AlphaFoldDB" id="A0A132P4T2"/>
<dbReference type="GO" id="GO:0042545">
    <property type="term" value="P:cell wall modification"/>
    <property type="evidence" value="ECO:0007669"/>
    <property type="project" value="UniProtKB-UniRule"/>
</dbReference>
<feature type="domain" description="Pectinesterase catalytic" evidence="6">
    <location>
        <begin position="13"/>
        <end position="145"/>
    </location>
</feature>
<comment type="pathway">
    <text evidence="5">Glycan metabolism; pectin degradation; 2-dehydro-3-deoxy-D-gluconate from pectin: step 1/5.</text>
</comment>
<dbReference type="InterPro" id="IPR000070">
    <property type="entry name" value="Pectinesterase_cat"/>
</dbReference>
<evidence type="ECO:0000256" key="1">
    <source>
        <dbReference type="ARBA" id="ARBA00008891"/>
    </source>
</evidence>
<dbReference type="Gene3D" id="2.160.20.10">
    <property type="entry name" value="Single-stranded right-handed beta-helix, Pectin lyase-like"/>
    <property type="match status" value="1"/>
</dbReference>
<evidence type="ECO:0000259" key="6">
    <source>
        <dbReference type="Pfam" id="PF01095"/>
    </source>
</evidence>
<dbReference type="Pfam" id="PF01095">
    <property type="entry name" value="Pectinesterase"/>
    <property type="match status" value="2"/>
</dbReference>
<dbReference type="SUPFAM" id="SSF51126">
    <property type="entry name" value="Pectin lyase-like"/>
    <property type="match status" value="1"/>
</dbReference>
<organism evidence="7 8">
    <name type="scientific">Enterococcus faecium</name>
    <name type="common">Streptococcus faecium</name>
    <dbReference type="NCBI Taxonomy" id="1352"/>
    <lineage>
        <taxon>Bacteria</taxon>
        <taxon>Bacillati</taxon>
        <taxon>Bacillota</taxon>
        <taxon>Bacilli</taxon>
        <taxon>Lactobacillales</taxon>
        <taxon>Enterococcaceae</taxon>
        <taxon>Enterococcus</taxon>
    </lineage>
</organism>
<dbReference type="InterPro" id="IPR011050">
    <property type="entry name" value="Pectin_lyase_fold/virulence"/>
</dbReference>
<reference evidence="7 8" key="1">
    <citation type="submission" date="2016-01" db="EMBL/GenBank/DDBJ databases">
        <title>Molecular Mechanisms for transfer of large genomic segments between Enterococcus faecium strains.</title>
        <authorList>
            <person name="Garcia-Solache M.A."/>
            <person name="Lebreton F."/>
            <person name="Mclaughlin R.E."/>
            <person name="Whiteaker J.D."/>
            <person name="Gilmore M.S."/>
            <person name="Rice L.B."/>
        </authorList>
    </citation>
    <scope>NUCLEOTIDE SEQUENCE [LARGE SCALE GENOMIC DNA]</scope>
    <source>
        <strain evidence="7 8">D344RRF x C68</strain>
    </source>
</reference>
<dbReference type="UniPathway" id="UPA00545">
    <property type="reaction ID" value="UER00823"/>
</dbReference>
<dbReference type="GO" id="GO:0009279">
    <property type="term" value="C:cell outer membrane"/>
    <property type="evidence" value="ECO:0007669"/>
    <property type="project" value="TreeGrafter"/>
</dbReference>
<comment type="catalytic activity">
    <reaction evidence="5">
        <text>[(1-&gt;4)-alpha-D-galacturonosyl methyl ester](n) + n H2O = [(1-&gt;4)-alpha-D-galacturonosyl](n) + n methanol + n H(+)</text>
        <dbReference type="Rhea" id="RHEA:22380"/>
        <dbReference type="Rhea" id="RHEA-COMP:14570"/>
        <dbReference type="Rhea" id="RHEA-COMP:14573"/>
        <dbReference type="ChEBI" id="CHEBI:15377"/>
        <dbReference type="ChEBI" id="CHEBI:15378"/>
        <dbReference type="ChEBI" id="CHEBI:17790"/>
        <dbReference type="ChEBI" id="CHEBI:140522"/>
        <dbReference type="ChEBI" id="CHEBI:140523"/>
        <dbReference type="EC" id="3.1.1.11"/>
    </reaction>
</comment>
<dbReference type="PANTHER" id="PTHR31321">
    <property type="entry name" value="ACYL-COA THIOESTER HYDROLASE YBHC-RELATED"/>
    <property type="match status" value="1"/>
</dbReference>
<keyword evidence="2 5" id="KW-0378">Hydrolase</keyword>
<comment type="similarity">
    <text evidence="1">Belongs to the pectinesterase family.</text>
</comment>
<feature type="domain" description="Pectinesterase catalytic" evidence="6">
    <location>
        <begin position="171"/>
        <end position="291"/>
    </location>
</feature>
<dbReference type="GO" id="GO:0045490">
    <property type="term" value="P:pectin catabolic process"/>
    <property type="evidence" value="ECO:0007669"/>
    <property type="project" value="UniProtKB-UniRule"/>
</dbReference>
<comment type="caution">
    <text evidence="7">The sequence shown here is derived from an EMBL/GenBank/DDBJ whole genome shotgun (WGS) entry which is preliminary data.</text>
</comment>
<dbReference type="EC" id="3.1.1.11" evidence="5"/>
<evidence type="ECO:0000256" key="4">
    <source>
        <dbReference type="PROSITE-ProRule" id="PRU10040"/>
    </source>
</evidence>
<dbReference type="PROSITE" id="PS00503">
    <property type="entry name" value="PECTINESTERASE_2"/>
    <property type="match status" value="1"/>
</dbReference>
<dbReference type="InterPro" id="IPR012334">
    <property type="entry name" value="Pectin_lyas_fold"/>
</dbReference>
<evidence type="ECO:0000256" key="5">
    <source>
        <dbReference type="RuleBase" id="RU000589"/>
    </source>
</evidence>
<evidence type="ECO:0000256" key="2">
    <source>
        <dbReference type="ARBA" id="ARBA00022801"/>
    </source>
</evidence>
<dbReference type="RefSeq" id="WP_002297761.1">
    <property type="nucleotide sequence ID" value="NZ_CAMRQU010000015.1"/>
</dbReference>
<gene>
    <name evidence="7" type="ORF">AWT83_02005</name>
</gene>
<dbReference type="Proteomes" id="UP000070452">
    <property type="component" value="Unassembled WGS sequence"/>
</dbReference>
<accession>A0A132P4T2</accession>
<dbReference type="InterPro" id="IPR033131">
    <property type="entry name" value="Pectinesterase_Asp_AS"/>
</dbReference>
<protein>
    <recommendedName>
        <fullName evidence="5">Pectinesterase</fullName>
        <ecNumber evidence="5">3.1.1.11</ecNumber>
    </recommendedName>
</protein>
<dbReference type="PANTHER" id="PTHR31321:SF57">
    <property type="entry name" value="PECTINESTERASE 53-RELATED"/>
    <property type="match status" value="1"/>
</dbReference>
<evidence type="ECO:0000256" key="3">
    <source>
        <dbReference type="ARBA" id="ARBA00023085"/>
    </source>
</evidence>
<proteinExistence type="inferred from homology"/>
<feature type="active site" evidence="4">
    <location>
        <position position="184"/>
    </location>
</feature>
<evidence type="ECO:0000313" key="7">
    <source>
        <dbReference type="EMBL" id="KWX17340.1"/>
    </source>
</evidence>
<name>A0A132P4T2_ENTFC</name>
<dbReference type="EMBL" id="LRHK01000001">
    <property type="protein sequence ID" value="KWX17340.1"/>
    <property type="molecule type" value="Genomic_DNA"/>
</dbReference>
<evidence type="ECO:0000313" key="8">
    <source>
        <dbReference type="Proteomes" id="UP000070452"/>
    </source>
</evidence>
<sequence>MRMKDKLIIGKNAIDTPTDFETIQEGIDYLAGLPDSHPKVLIVKEGRYDEYIESRLSNFKLVGAGTVVISGNRFAKQEYLDGSQLGTFRSATFFLEGSNVVLENLHIENTAGPGEKVGQAVALFNSGDRVSLKNCRLSGYQDTLCTGPLPDLQKDGTPFCTPASANPEYCRQTYEYCWIEGTVDFIFGGADAVFHQCHIHSLASKNPGYITAASTPKNQKTGYRFESCTLTAEPDTRNVYLGRPWLPYANVLFEACKIGGHVHPTGWDNWDDKKNEQTVKFSERNNNYETSIKRPEWIHLEKQGVQK</sequence>